<dbReference type="Gene3D" id="3.40.50.720">
    <property type="entry name" value="NAD(P)-binding Rossmann-like Domain"/>
    <property type="match status" value="1"/>
</dbReference>
<feature type="domain" description="Saccharopine dehydrogenase NADP binding" evidence="1">
    <location>
        <begin position="5"/>
        <end position="120"/>
    </location>
</feature>
<accession>A0ABN4QYP4</accession>
<dbReference type="InterPro" id="IPR036291">
    <property type="entry name" value="NAD(P)-bd_dom_sf"/>
</dbReference>
<dbReference type="GeneID" id="45961421"/>
<dbReference type="EMBL" id="CP013573">
    <property type="protein sequence ID" value="ANL89051.1"/>
    <property type="molecule type" value="Genomic_DNA"/>
</dbReference>
<evidence type="ECO:0000313" key="3">
    <source>
        <dbReference type="Proteomes" id="UP000078551"/>
    </source>
</evidence>
<dbReference type="Proteomes" id="UP000078551">
    <property type="component" value="Plasmid pRphaN771e"/>
</dbReference>
<gene>
    <name evidence="2" type="ORF">AMC81_PE00808</name>
</gene>
<dbReference type="PANTHER" id="PTHR43796">
    <property type="entry name" value="CARBOXYNORSPERMIDINE SYNTHASE"/>
    <property type="match status" value="1"/>
</dbReference>
<dbReference type="RefSeq" id="WP_225881216.1">
    <property type="nucleotide sequence ID" value="NZ_CP013536.1"/>
</dbReference>
<proteinExistence type="predicted"/>
<evidence type="ECO:0000259" key="1">
    <source>
        <dbReference type="Pfam" id="PF03435"/>
    </source>
</evidence>
<dbReference type="PANTHER" id="PTHR43796:SF2">
    <property type="entry name" value="CARBOXYNORSPERMIDINE SYNTHASE"/>
    <property type="match status" value="1"/>
</dbReference>
<keyword evidence="2" id="KW-0614">Plasmid</keyword>
<geneLocation type="plasmid" evidence="2 3">
    <name>pRphaN771e</name>
</geneLocation>
<name>A0ABN4QYP4_9HYPH</name>
<dbReference type="Gene3D" id="3.30.360.10">
    <property type="entry name" value="Dihydrodipicolinate Reductase, domain 2"/>
    <property type="match status" value="1"/>
</dbReference>
<reference evidence="2 3" key="1">
    <citation type="submission" date="2015-11" db="EMBL/GenBank/DDBJ databases">
        <title>The limits of bacterial species coexistence and the symbiotic plasmid transference in sympatric Rhizobium populations.</title>
        <authorList>
            <person name="Perez-Carrascal O.M."/>
            <person name="VanInsberghe D."/>
            <person name="Juarez S."/>
            <person name="Polz M.F."/>
            <person name="Vinuesa P."/>
            <person name="Gonzalez V."/>
        </authorList>
    </citation>
    <scope>NUCLEOTIDE SEQUENCE [LARGE SCALE GENOMIC DNA]</scope>
    <source>
        <strain evidence="2 3">N771</strain>
        <plasmid evidence="2 3">pRphaN771e</plasmid>
    </source>
</reference>
<evidence type="ECO:0000313" key="2">
    <source>
        <dbReference type="EMBL" id="ANL89051.1"/>
    </source>
</evidence>
<keyword evidence="3" id="KW-1185">Reference proteome</keyword>
<organism evidence="2 3">
    <name type="scientific">Rhizobium phaseoli</name>
    <dbReference type="NCBI Taxonomy" id="396"/>
    <lineage>
        <taxon>Bacteria</taxon>
        <taxon>Pseudomonadati</taxon>
        <taxon>Pseudomonadota</taxon>
        <taxon>Alphaproteobacteria</taxon>
        <taxon>Hyphomicrobiales</taxon>
        <taxon>Rhizobiaceae</taxon>
        <taxon>Rhizobium/Agrobacterium group</taxon>
        <taxon>Rhizobium</taxon>
    </lineage>
</organism>
<dbReference type="Pfam" id="PF03435">
    <property type="entry name" value="Sacchrp_dh_NADP"/>
    <property type="match status" value="1"/>
</dbReference>
<sequence length="378" mass="39772">MSPVIMLVGAGHMGRSALAILARSLPSASFVVVDRSTESLRLGEAIAPERIATRQVDISSDGLDASGMDLVVNLAGPFFLGSDGAARAAIAAGAAYIDVGDDAEGTTTILALDESAKSGNVPVITGAGLSPGVSNWLACSLLESHPDLDGVKIVWITREPDPGGLAVLRHMLHMAVAPCPTWRNGRMEFTKGFVPETAESFDVPPPFHRIEAYDTAHPEPVTLGRFRPDLSLVQCKGSLFPNWANAAFSTIGRIGFGHSNMVVEIDGKDVQPIEVLWKLLWKRHELKPSAQRISATQVNVIGTRGNKPIVMKSITDAGDMSRGTGLGISAAALSLLQGGVPAGANGVEAIPYQSGIDRFLRLASDAGCFADGVVTTRF</sequence>
<dbReference type="InterPro" id="IPR005097">
    <property type="entry name" value="Sacchrp_dh_NADP-bd"/>
</dbReference>
<protein>
    <submittedName>
        <fullName evidence="2">Saccharopine dehydrogenase protein</fullName>
    </submittedName>
</protein>
<dbReference type="SUPFAM" id="SSF51735">
    <property type="entry name" value="NAD(P)-binding Rossmann-fold domains"/>
    <property type="match status" value="1"/>
</dbReference>